<dbReference type="CDD" id="cd13568">
    <property type="entry name" value="PBP2_TAXI_TRAP_like_3"/>
    <property type="match status" value="1"/>
</dbReference>
<dbReference type="Pfam" id="PF16868">
    <property type="entry name" value="NMT1_3"/>
    <property type="match status" value="1"/>
</dbReference>
<evidence type="ECO:0008006" key="3">
    <source>
        <dbReference type="Google" id="ProtNLM"/>
    </source>
</evidence>
<dbReference type="AlphaFoldDB" id="A0A839VAZ8"/>
<dbReference type="SUPFAM" id="SSF53850">
    <property type="entry name" value="Periplasmic binding protein-like II"/>
    <property type="match status" value="1"/>
</dbReference>
<evidence type="ECO:0000313" key="1">
    <source>
        <dbReference type="EMBL" id="MBB3189884.1"/>
    </source>
</evidence>
<dbReference type="PROSITE" id="PS51257">
    <property type="entry name" value="PROKAR_LIPOPROTEIN"/>
    <property type="match status" value="1"/>
</dbReference>
<keyword evidence="2" id="KW-1185">Reference proteome</keyword>
<proteinExistence type="predicted"/>
<evidence type="ECO:0000313" key="2">
    <source>
        <dbReference type="Proteomes" id="UP000547614"/>
    </source>
</evidence>
<dbReference type="EMBL" id="JACHXP010000004">
    <property type="protein sequence ID" value="MBB3189884.1"/>
    <property type="molecule type" value="Genomic_DNA"/>
</dbReference>
<organism evidence="1 2">
    <name type="scientific">Halomonas cerina</name>
    <dbReference type="NCBI Taxonomy" id="447424"/>
    <lineage>
        <taxon>Bacteria</taxon>
        <taxon>Pseudomonadati</taxon>
        <taxon>Pseudomonadota</taxon>
        <taxon>Gammaproteobacteria</taxon>
        <taxon>Oceanospirillales</taxon>
        <taxon>Halomonadaceae</taxon>
        <taxon>Halomonas</taxon>
    </lineage>
</organism>
<comment type="caution">
    <text evidence="1">The sequence shown here is derived from an EMBL/GenBank/DDBJ whole genome shotgun (WGS) entry which is preliminary data.</text>
</comment>
<dbReference type="NCBIfam" id="TIGR02122">
    <property type="entry name" value="TRAP_TAXI"/>
    <property type="match status" value="1"/>
</dbReference>
<dbReference type="RefSeq" id="WP_183324633.1">
    <property type="nucleotide sequence ID" value="NZ_JACHXP010000004.1"/>
</dbReference>
<accession>A0A839VAZ8</accession>
<reference evidence="1 2" key="1">
    <citation type="submission" date="2020-08" db="EMBL/GenBank/DDBJ databases">
        <title>Genomic Encyclopedia of Type Strains, Phase III (KMG-III): the genomes of soil and plant-associated and newly described type strains.</title>
        <authorList>
            <person name="Whitman W."/>
        </authorList>
    </citation>
    <scope>NUCLEOTIDE SEQUENCE [LARGE SCALE GENOMIC DNA]</scope>
    <source>
        <strain evidence="1 2">CECT 7282</strain>
    </source>
</reference>
<name>A0A839VAZ8_9GAMM</name>
<dbReference type="Gene3D" id="3.40.190.10">
    <property type="entry name" value="Periplasmic binding protein-like II"/>
    <property type="match status" value="2"/>
</dbReference>
<dbReference type="PANTHER" id="PTHR42941:SF1">
    <property type="entry name" value="SLL1037 PROTEIN"/>
    <property type="match status" value="1"/>
</dbReference>
<gene>
    <name evidence="1" type="ORF">FHR94_001108</name>
</gene>
<dbReference type="Proteomes" id="UP000547614">
    <property type="component" value="Unassembled WGS sequence"/>
</dbReference>
<dbReference type="InterPro" id="IPR011852">
    <property type="entry name" value="TRAP_TAXI"/>
</dbReference>
<dbReference type="PANTHER" id="PTHR42941">
    <property type="entry name" value="SLL1037 PROTEIN"/>
    <property type="match status" value="1"/>
</dbReference>
<protein>
    <recommendedName>
        <fullName evidence="3">TAXI family TRAP transporter solute-binding subunit</fullName>
    </recommendedName>
</protein>
<sequence length="352" mass="38106">MTPHRHGCAPRAPTLSHPLLLACLGLCLLLGLPTVGIAQERLFIGTASPAGVYHIAGRTLCRMVDIPCRARPTAGSAANLEALRSGELQIALAQSDLQYQAIHGEGGFQAAGPDPSLRAIFSLHSEPFTLVVRRDAGIDDLAGITRHAINIGNPGSGQRGTMLRLMQASGWSHSDFVLVNELPADQQSLELCHGNVDAMVYTVGHPNPSVAQAIRLCNAALINVEGEAVDRLIAENPYYSRAWIPGGIYGPDQPPVRTFGVRATLLASERTDPDLVYRLVSAVFDNLLRFKAYHPAFSVLTREGMIHDGLTAPLHEGALRYYREQGWLDEAGTTNARHEPRHETHPLLASHD</sequence>